<protein>
    <submittedName>
        <fullName evidence="2">DUF1127 domain-containing protein</fullName>
    </submittedName>
</protein>
<dbReference type="InterPro" id="IPR009506">
    <property type="entry name" value="YjiS-like"/>
</dbReference>
<reference evidence="2 3" key="1">
    <citation type="journal article" date="2016" name="J. Microbiol.">
        <title>Dankookia rubra gen. nov., sp. nov., an alphaproteobacterium isolated from sediment of a shallow stream.</title>
        <authorList>
            <person name="Kim W.H."/>
            <person name="Kim D.H."/>
            <person name="Kang K."/>
            <person name="Ahn T.Y."/>
        </authorList>
    </citation>
    <scope>NUCLEOTIDE SEQUENCE [LARGE SCALE GENOMIC DNA]</scope>
    <source>
        <strain evidence="2 3">JCM30602</strain>
    </source>
</reference>
<name>A0A4R5QDQ7_9PROT</name>
<accession>A0A4R5QDQ7</accession>
<evidence type="ECO:0000259" key="1">
    <source>
        <dbReference type="Pfam" id="PF06568"/>
    </source>
</evidence>
<dbReference type="AlphaFoldDB" id="A0A4R5QDQ7"/>
<evidence type="ECO:0000313" key="2">
    <source>
        <dbReference type="EMBL" id="TDH60768.1"/>
    </source>
</evidence>
<feature type="domain" description="YjiS-like" evidence="1">
    <location>
        <begin position="2"/>
        <end position="34"/>
    </location>
</feature>
<proteinExistence type="predicted"/>
<keyword evidence="3" id="KW-1185">Reference proteome</keyword>
<dbReference type="EMBL" id="SMSJ01000032">
    <property type="protein sequence ID" value="TDH60768.1"/>
    <property type="molecule type" value="Genomic_DNA"/>
</dbReference>
<organism evidence="2 3">
    <name type="scientific">Dankookia rubra</name>
    <dbReference type="NCBI Taxonomy" id="1442381"/>
    <lineage>
        <taxon>Bacteria</taxon>
        <taxon>Pseudomonadati</taxon>
        <taxon>Pseudomonadota</taxon>
        <taxon>Alphaproteobacteria</taxon>
        <taxon>Acetobacterales</taxon>
        <taxon>Roseomonadaceae</taxon>
        <taxon>Dankookia</taxon>
    </lineage>
</organism>
<dbReference type="Pfam" id="PF06568">
    <property type="entry name" value="YjiS-like"/>
    <property type="match status" value="1"/>
</dbReference>
<comment type="caution">
    <text evidence="2">The sequence shown here is derived from an EMBL/GenBank/DDBJ whole genome shotgun (WGS) entry which is preliminary data.</text>
</comment>
<gene>
    <name evidence="2" type="ORF">E2C06_20305</name>
</gene>
<dbReference type="Proteomes" id="UP000295096">
    <property type="component" value="Unassembled WGS sequence"/>
</dbReference>
<evidence type="ECO:0000313" key="3">
    <source>
        <dbReference type="Proteomes" id="UP000295096"/>
    </source>
</evidence>
<sequence length="44" mass="5299">MIRLWRLRAEERRELLGMPDTELRDIGISRSEARHAARKPVWRA</sequence>